<proteinExistence type="predicted"/>
<protein>
    <submittedName>
        <fullName evidence="3">Uncharacterized protein</fullName>
    </submittedName>
</protein>
<feature type="transmembrane region" description="Helical" evidence="2">
    <location>
        <begin position="265"/>
        <end position="289"/>
    </location>
</feature>
<name>A0A1G2ARV7_9BACT</name>
<dbReference type="EMBL" id="MHKB01000008">
    <property type="protein sequence ID" value="OGY79638.1"/>
    <property type="molecule type" value="Genomic_DNA"/>
</dbReference>
<reference evidence="3 4" key="1">
    <citation type="journal article" date="2016" name="Nat. Commun.">
        <title>Thousands of microbial genomes shed light on interconnected biogeochemical processes in an aquifer system.</title>
        <authorList>
            <person name="Anantharaman K."/>
            <person name="Brown C.T."/>
            <person name="Hug L.A."/>
            <person name="Sharon I."/>
            <person name="Castelle C.J."/>
            <person name="Probst A.J."/>
            <person name="Thomas B.C."/>
            <person name="Singh A."/>
            <person name="Wilkins M.J."/>
            <person name="Karaoz U."/>
            <person name="Brodie E.L."/>
            <person name="Williams K.H."/>
            <person name="Hubbard S.S."/>
            <person name="Banfield J.F."/>
        </authorList>
    </citation>
    <scope>NUCLEOTIDE SEQUENCE [LARGE SCALE GENOMIC DNA]</scope>
</reference>
<evidence type="ECO:0000313" key="4">
    <source>
        <dbReference type="Proteomes" id="UP000177165"/>
    </source>
</evidence>
<dbReference type="Proteomes" id="UP000177165">
    <property type="component" value="Unassembled WGS sequence"/>
</dbReference>
<evidence type="ECO:0000313" key="3">
    <source>
        <dbReference type="EMBL" id="OGY79638.1"/>
    </source>
</evidence>
<feature type="compositionally biased region" description="Polar residues" evidence="1">
    <location>
        <begin position="420"/>
        <end position="429"/>
    </location>
</feature>
<dbReference type="AlphaFoldDB" id="A0A1G2ARV7"/>
<keyword evidence="2" id="KW-0472">Membrane</keyword>
<keyword evidence="2" id="KW-0812">Transmembrane</keyword>
<evidence type="ECO:0000256" key="1">
    <source>
        <dbReference type="SAM" id="MobiDB-lite"/>
    </source>
</evidence>
<sequence>MKKLVLGILVGLFIVNGFFRSVLLYEEYIGVETTGSNMMQYRDMGVSVQQFLSHHHDVMPLIYALERDRGFALALILSCGVKFIGKNISEKTGERLNWESPDALYRLDHPKAHPTDIPDAEIIVYFDNQGVFVDFQIPATLFVFAQFPKFSYNTLMKMYWTKGGGRSSLMKEFEKFERTFREYLEKYATDNPLFAAASKVYTPAELVKLSSYAAFDQMLLQLIQTYYAKLQKVDKAAVLEQSMIEQGRIWVLTYFNACKKIHGLYFLWLQIQLFFPLGCIVLSLVYIVIQLRRKDLFGLITAVLRENDLRTSWWRIDTLTIILSVIRKHPLLLLWQPTDERVRCSITPTCSQLLRAYEERQNLRLLATKALELSETCRHRFHGDVPKSLQGLLTVSLDPTRTVTVREDALLQIRKHLQLSPRNGKNGSGTYPRPASQDLRKDSVPQAWQQRKEVIEKILALTSEHAPDITPIDAAFFETFSWRKIEMCERTVRILAHEPLFLEKFFGLSKDQIKGLLNPDSRFLCAVLTEDFDALGQLLGVRVDETQTAEVSLVENSSRLLAGQRVVIFGGARTEIPDIQKRLIDVVLKLGAQSCEFRYCNDLGRLMSSITAAVDIWIVLIATVPHLITDKLTAEIRSELLLNIRYLNAERFRSELIQKIQLAESRKSSRNRISTLP</sequence>
<gene>
    <name evidence="3" type="ORF">A3B74_02600</name>
</gene>
<comment type="caution">
    <text evidence="3">The sequence shown here is derived from an EMBL/GenBank/DDBJ whole genome shotgun (WGS) entry which is preliminary data.</text>
</comment>
<feature type="region of interest" description="Disordered" evidence="1">
    <location>
        <begin position="420"/>
        <end position="444"/>
    </location>
</feature>
<keyword evidence="2" id="KW-1133">Transmembrane helix</keyword>
<evidence type="ECO:0000256" key="2">
    <source>
        <dbReference type="SAM" id="Phobius"/>
    </source>
</evidence>
<organism evidence="3 4">
    <name type="scientific">Candidatus Kerfeldbacteria bacterium RIFCSPHIGHO2_02_FULL_42_14</name>
    <dbReference type="NCBI Taxonomy" id="1798540"/>
    <lineage>
        <taxon>Bacteria</taxon>
        <taxon>Candidatus Kerfeldiibacteriota</taxon>
    </lineage>
</organism>
<accession>A0A1G2ARV7</accession>